<evidence type="ECO:0000256" key="2">
    <source>
        <dbReference type="ARBA" id="ARBA00006602"/>
    </source>
</evidence>
<reference evidence="10 11" key="1">
    <citation type="submission" date="2020-05" db="EMBL/GenBank/DDBJ databases">
        <title>Thiomicrorhabdus sediminis sp.nov. and Thiomicrorhabdus xiamenensis sp.nov., novel sulfur-oxidizing bacteria isolated from coastal sediment.</title>
        <authorList>
            <person name="Liu X."/>
        </authorList>
    </citation>
    <scope>NUCLEOTIDE SEQUENCE [LARGE SCALE GENOMIC DNA]</scope>
    <source>
        <strain evidence="10 11">G2</strain>
    </source>
</reference>
<dbReference type="GO" id="GO:0044781">
    <property type="term" value="P:bacterial-type flagellum organization"/>
    <property type="evidence" value="ECO:0007669"/>
    <property type="project" value="UniProtKB-KW"/>
</dbReference>
<gene>
    <name evidence="10" type="ORF">HQN79_08215</name>
</gene>
<dbReference type="GO" id="GO:0015031">
    <property type="term" value="P:protein transport"/>
    <property type="evidence" value="ECO:0007669"/>
    <property type="project" value="UniProtKB-KW"/>
</dbReference>
<dbReference type="PANTHER" id="PTHR34982:SF1">
    <property type="entry name" value="FLAGELLAR ASSEMBLY PROTEIN FLIH"/>
    <property type="match status" value="1"/>
</dbReference>
<evidence type="ECO:0000313" key="10">
    <source>
        <dbReference type="EMBL" id="QKI89549.1"/>
    </source>
</evidence>
<dbReference type="GO" id="GO:0005829">
    <property type="term" value="C:cytosol"/>
    <property type="evidence" value="ECO:0007669"/>
    <property type="project" value="TreeGrafter"/>
</dbReference>
<name>A0A7D4NKU8_9GAMM</name>
<dbReference type="InterPro" id="IPR018035">
    <property type="entry name" value="Flagellar_FliH/T3SS_HrpE"/>
</dbReference>
<evidence type="ECO:0000256" key="3">
    <source>
        <dbReference type="ARBA" id="ARBA00016507"/>
    </source>
</evidence>
<dbReference type="KEGG" id="txa:HQN79_08215"/>
<keyword evidence="11" id="KW-1185">Reference proteome</keyword>
<dbReference type="InterPro" id="IPR051472">
    <property type="entry name" value="T3SS_Stator/FliH"/>
</dbReference>
<dbReference type="PANTHER" id="PTHR34982">
    <property type="entry name" value="YOP PROTEINS TRANSLOCATION PROTEIN L"/>
    <property type="match status" value="1"/>
</dbReference>
<evidence type="ECO:0000256" key="5">
    <source>
        <dbReference type="ARBA" id="ARBA00022795"/>
    </source>
</evidence>
<keyword evidence="6" id="KW-0653">Protein transport</keyword>
<feature type="region of interest" description="Disordered" evidence="8">
    <location>
        <begin position="262"/>
        <end position="330"/>
    </location>
</feature>
<proteinExistence type="inferred from homology"/>
<dbReference type="RefSeq" id="WP_173285474.1">
    <property type="nucleotide sequence ID" value="NZ_CP054020.1"/>
</dbReference>
<comment type="similarity">
    <text evidence="2">Belongs to the FliH family.</text>
</comment>
<evidence type="ECO:0000256" key="1">
    <source>
        <dbReference type="ARBA" id="ARBA00003041"/>
    </source>
</evidence>
<evidence type="ECO:0000256" key="6">
    <source>
        <dbReference type="ARBA" id="ARBA00022927"/>
    </source>
</evidence>
<dbReference type="EMBL" id="CP054020">
    <property type="protein sequence ID" value="QKI89549.1"/>
    <property type="molecule type" value="Genomic_DNA"/>
</dbReference>
<evidence type="ECO:0000256" key="8">
    <source>
        <dbReference type="SAM" id="MobiDB-lite"/>
    </source>
</evidence>
<dbReference type="Pfam" id="PF02108">
    <property type="entry name" value="FliH"/>
    <property type="match status" value="1"/>
</dbReference>
<evidence type="ECO:0000313" key="11">
    <source>
        <dbReference type="Proteomes" id="UP000504724"/>
    </source>
</evidence>
<feature type="domain" description="Flagellar assembly protein FliH/Type III secretion system HrpE" evidence="9">
    <location>
        <begin position="125"/>
        <end position="243"/>
    </location>
</feature>
<keyword evidence="4" id="KW-0813">Transport</keyword>
<dbReference type="AlphaFoldDB" id="A0A7D4NKU8"/>
<dbReference type="Proteomes" id="UP000504724">
    <property type="component" value="Chromosome"/>
</dbReference>
<sequence>MSGSHDDAQNAKQLVQPLIQGQLISEEELSAKVPREAITPWSLSDFEEVEQEQEALKQQTIMQEVERKIQPELQKRSEILQKEVYDSAYQEGYEAGFKVGQEEGLATGKSQAYSETREFLFPKIETATRLLQSLQAPQQQMRQKLFDEIVAFSSFLAEQLLNEHLPKNTEWLNQVVQESIQALPESDETIEVFLNPDDLAFLEEIQPQWGQQWRLSADPKIRPGSCLVKQNDSSVHNCWQKRFVSLQEQLAANAKMLNDQEISAESGEDSLDSMPWDGEALSAEEIESESQGSGEIDSELSAPATAADSEVQNWEDEDVERSSGQSANVT</sequence>
<keyword evidence="5" id="KW-1005">Bacterial flagellum biogenesis</keyword>
<evidence type="ECO:0000259" key="9">
    <source>
        <dbReference type="Pfam" id="PF02108"/>
    </source>
</evidence>
<organism evidence="10 11">
    <name type="scientific">Thiomicrorhabdus xiamenensis</name>
    <dbReference type="NCBI Taxonomy" id="2739063"/>
    <lineage>
        <taxon>Bacteria</taxon>
        <taxon>Pseudomonadati</taxon>
        <taxon>Pseudomonadota</taxon>
        <taxon>Gammaproteobacteria</taxon>
        <taxon>Thiotrichales</taxon>
        <taxon>Piscirickettsiaceae</taxon>
        <taxon>Thiomicrorhabdus</taxon>
    </lineage>
</organism>
<evidence type="ECO:0000256" key="7">
    <source>
        <dbReference type="ARBA" id="ARBA00023225"/>
    </source>
</evidence>
<protein>
    <recommendedName>
        <fullName evidence="3">Flagellar assembly protein FliH</fullName>
    </recommendedName>
</protein>
<evidence type="ECO:0000256" key="4">
    <source>
        <dbReference type="ARBA" id="ARBA00022448"/>
    </source>
</evidence>
<comment type="function">
    <text evidence="1">Needed for flagellar regrowth and assembly.</text>
</comment>
<accession>A0A7D4NKU8</accession>
<keyword evidence="7" id="KW-1006">Bacterial flagellum protein export</keyword>